<protein>
    <submittedName>
        <fullName evidence="1">Uncharacterized protein</fullName>
    </submittedName>
</protein>
<dbReference type="EnsemblMetazoa" id="XM_016981591">
    <property type="protein sequence ID" value="XP_016837080"/>
    <property type="gene ID" value="LOC107980639"/>
</dbReference>
<dbReference type="KEGG" id="nvi:107980639"/>
<accession>A0A7M7IN13</accession>
<dbReference type="InParanoid" id="A0A7M7IN13"/>
<organism evidence="1 2">
    <name type="scientific">Nasonia vitripennis</name>
    <name type="common">Parasitic wasp</name>
    <dbReference type="NCBI Taxonomy" id="7425"/>
    <lineage>
        <taxon>Eukaryota</taxon>
        <taxon>Metazoa</taxon>
        <taxon>Ecdysozoa</taxon>
        <taxon>Arthropoda</taxon>
        <taxon>Hexapoda</taxon>
        <taxon>Insecta</taxon>
        <taxon>Pterygota</taxon>
        <taxon>Neoptera</taxon>
        <taxon>Endopterygota</taxon>
        <taxon>Hymenoptera</taxon>
        <taxon>Apocrita</taxon>
        <taxon>Proctotrupomorpha</taxon>
        <taxon>Chalcidoidea</taxon>
        <taxon>Pteromalidae</taxon>
        <taxon>Pteromalinae</taxon>
        <taxon>Nasonia</taxon>
    </lineage>
</organism>
<dbReference type="Proteomes" id="UP000002358">
    <property type="component" value="Chromosome 3"/>
</dbReference>
<keyword evidence="2" id="KW-1185">Reference proteome</keyword>
<reference evidence="1" key="1">
    <citation type="submission" date="2021-01" db="UniProtKB">
        <authorList>
            <consortium name="EnsemblMetazoa"/>
        </authorList>
    </citation>
    <scope>IDENTIFICATION</scope>
</reference>
<dbReference type="AlphaFoldDB" id="A0A7M7IN13"/>
<dbReference type="OrthoDB" id="7687839at2759"/>
<name>A0A7M7IN13_NASVI</name>
<evidence type="ECO:0000313" key="1">
    <source>
        <dbReference type="EnsemblMetazoa" id="XP_016837080"/>
    </source>
</evidence>
<sequence>MSTMKIIQDDNLKALLILIDLLPTSNACIRGGKGGKGGKVKSSKNLRKEPVKITPQKCMLEFVSSIESIQNFSEEKRLRMGTPVQPYIVAIDGRTTQFQVQGDGCIIARKPSNEIITTFHLLFKMYYVFNLTYPILLQNFYLFMQVNVYGIQDKCPESVSSLYTALKFCRRSG</sequence>
<proteinExistence type="predicted"/>
<dbReference type="RefSeq" id="XP_016837080.2">
    <property type="nucleotide sequence ID" value="XM_016981591.3"/>
</dbReference>
<evidence type="ECO:0000313" key="2">
    <source>
        <dbReference type="Proteomes" id="UP000002358"/>
    </source>
</evidence>
<dbReference type="GeneID" id="107980639"/>